<dbReference type="Proteomes" id="UP001596516">
    <property type="component" value="Unassembled WGS sequence"/>
</dbReference>
<dbReference type="InterPro" id="IPR036890">
    <property type="entry name" value="HATPase_C_sf"/>
</dbReference>
<evidence type="ECO:0000256" key="12">
    <source>
        <dbReference type="ARBA" id="ARBA00023012"/>
    </source>
</evidence>
<feature type="coiled-coil region" evidence="13">
    <location>
        <begin position="334"/>
        <end position="389"/>
    </location>
</feature>
<dbReference type="PIRSF" id="PIRSF036431">
    <property type="entry name" value="STHK_DctB"/>
    <property type="match status" value="1"/>
</dbReference>
<dbReference type="SUPFAM" id="SSF47384">
    <property type="entry name" value="Homodimeric domain of signal transducing histidine kinase"/>
    <property type="match status" value="1"/>
</dbReference>
<dbReference type="InterPro" id="IPR005467">
    <property type="entry name" value="His_kinase_dom"/>
</dbReference>
<keyword evidence="14" id="KW-0472">Membrane</keyword>
<dbReference type="SMART" id="SM00387">
    <property type="entry name" value="HATPase_c"/>
    <property type="match status" value="1"/>
</dbReference>
<keyword evidence="7 14" id="KW-0812">Transmembrane</keyword>
<dbReference type="Gene3D" id="3.30.565.10">
    <property type="entry name" value="Histidine kinase-like ATPase, C-terminal domain"/>
    <property type="match status" value="1"/>
</dbReference>
<evidence type="ECO:0000256" key="5">
    <source>
        <dbReference type="ARBA" id="ARBA00022553"/>
    </source>
</evidence>
<proteinExistence type="predicted"/>
<keyword evidence="5" id="KW-0597">Phosphoprotein</keyword>
<feature type="transmembrane region" description="Helical" evidence="14">
    <location>
        <begin position="309"/>
        <end position="331"/>
    </location>
</feature>
<accession>A0ABW2ULE4</accession>
<evidence type="ECO:0000256" key="2">
    <source>
        <dbReference type="ARBA" id="ARBA00004651"/>
    </source>
</evidence>
<name>A0ABW2ULE4_9RHOB</name>
<keyword evidence="9" id="KW-0418">Kinase</keyword>
<keyword evidence="13" id="KW-0175">Coiled coil</keyword>
<evidence type="ECO:0000313" key="17">
    <source>
        <dbReference type="Proteomes" id="UP001596516"/>
    </source>
</evidence>
<keyword evidence="6" id="KW-0808">Transferase</keyword>
<dbReference type="EC" id="2.7.13.3" evidence="3"/>
<evidence type="ECO:0000256" key="8">
    <source>
        <dbReference type="ARBA" id="ARBA00022741"/>
    </source>
</evidence>
<evidence type="ECO:0000256" key="9">
    <source>
        <dbReference type="ARBA" id="ARBA00022777"/>
    </source>
</evidence>
<dbReference type="GO" id="GO:0005524">
    <property type="term" value="F:ATP binding"/>
    <property type="evidence" value="ECO:0007669"/>
    <property type="project" value="UniProtKB-KW"/>
</dbReference>
<keyword evidence="17" id="KW-1185">Reference proteome</keyword>
<dbReference type="SUPFAM" id="SSF103190">
    <property type="entry name" value="Sensory domain-like"/>
    <property type="match status" value="1"/>
</dbReference>
<organism evidence="16 17">
    <name type="scientific">Plastorhodobacter daqingensis</name>
    <dbReference type="NCBI Taxonomy" id="1387281"/>
    <lineage>
        <taxon>Bacteria</taxon>
        <taxon>Pseudomonadati</taxon>
        <taxon>Pseudomonadota</taxon>
        <taxon>Alphaproteobacteria</taxon>
        <taxon>Rhodobacterales</taxon>
        <taxon>Paracoccaceae</taxon>
        <taxon>Plastorhodobacter</taxon>
    </lineage>
</organism>
<evidence type="ECO:0000313" key="16">
    <source>
        <dbReference type="EMBL" id="MFC7704088.1"/>
    </source>
</evidence>
<keyword evidence="11 14" id="KW-1133">Transmembrane helix</keyword>
<comment type="subcellular location">
    <subcellularLocation>
        <location evidence="2">Cell membrane</location>
        <topology evidence="2">Multi-pass membrane protein</topology>
    </subcellularLocation>
</comment>
<feature type="transmembrane region" description="Helical" evidence="14">
    <location>
        <begin position="23"/>
        <end position="42"/>
    </location>
</feature>
<gene>
    <name evidence="16" type="ORF">ACFQXB_07770</name>
</gene>
<keyword evidence="10 16" id="KW-0067">ATP-binding</keyword>
<keyword evidence="12" id="KW-0902">Two-component regulatory system</keyword>
<dbReference type="InterPro" id="IPR029151">
    <property type="entry name" value="Sensor-like_sf"/>
</dbReference>
<dbReference type="InterPro" id="IPR003661">
    <property type="entry name" value="HisK_dim/P_dom"/>
</dbReference>
<dbReference type="PANTHER" id="PTHR43065:SF46">
    <property type="entry name" value="C4-DICARBOXYLATE TRANSPORT SENSOR PROTEIN DCTB"/>
    <property type="match status" value="1"/>
</dbReference>
<dbReference type="PANTHER" id="PTHR43065">
    <property type="entry name" value="SENSOR HISTIDINE KINASE"/>
    <property type="match status" value="1"/>
</dbReference>
<dbReference type="PROSITE" id="PS50109">
    <property type="entry name" value="HIS_KIN"/>
    <property type="match status" value="1"/>
</dbReference>
<evidence type="ECO:0000256" key="7">
    <source>
        <dbReference type="ARBA" id="ARBA00022692"/>
    </source>
</evidence>
<dbReference type="CDD" id="cd00082">
    <property type="entry name" value="HisKA"/>
    <property type="match status" value="1"/>
</dbReference>
<comment type="caution">
    <text evidence="16">The sequence shown here is derived from an EMBL/GenBank/DDBJ whole genome shotgun (WGS) entry which is preliminary data.</text>
</comment>
<evidence type="ECO:0000259" key="15">
    <source>
        <dbReference type="PROSITE" id="PS50109"/>
    </source>
</evidence>
<dbReference type="Pfam" id="PF02518">
    <property type="entry name" value="HATPase_c"/>
    <property type="match status" value="1"/>
</dbReference>
<dbReference type="Pfam" id="PF00512">
    <property type="entry name" value="HisKA"/>
    <property type="match status" value="1"/>
</dbReference>
<dbReference type="RefSeq" id="WP_377401667.1">
    <property type="nucleotide sequence ID" value="NZ_JBHTFQ010000003.1"/>
</dbReference>
<dbReference type="EMBL" id="JBHTFQ010000003">
    <property type="protein sequence ID" value="MFC7704088.1"/>
    <property type="molecule type" value="Genomic_DNA"/>
</dbReference>
<dbReference type="InterPro" id="IPR036097">
    <property type="entry name" value="HisK_dim/P_sf"/>
</dbReference>
<dbReference type="InterPro" id="IPR004358">
    <property type="entry name" value="Sig_transdc_His_kin-like_C"/>
</dbReference>
<dbReference type="Gene3D" id="1.10.287.130">
    <property type="match status" value="1"/>
</dbReference>
<evidence type="ECO:0000256" key="4">
    <source>
        <dbReference type="ARBA" id="ARBA00022475"/>
    </source>
</evidence>
<feature type="domain" description="Histidine kinase" evidence="15">
    <location>
        <begin position="405"/>
        <end position="618"/>
    </location>
</feature>
<evidence type="ECO:0000256" key="6">
    <source>
        <dbReference type="ARBA" id="ARBA00022679"/>
    </source>
</evidence>
<dbReference type="InterPro" id="IPR003594">
    <property type="entry name" value="HATPase_dom"/>
</dbReference>
<sequence length="623" mass="68299">MTHTAALPSAGPALRRALVRHHWRWLTMLALGLVIVIGTWGGRYATRVNFDAAALRGENTLRLAVAVLRGQMARFERLPQLIADQDLIRQVVQTPGDRAVVAEANAYLKEVNILLGSSDIYVMTQDGTTVAANNHDSDVSFVGENFAYRPYFFDAASGGEGRFFALGTTSLKRGYYFGAPIRDGDAVLGVVAFKIDVDGIEETWRGGDYEIIVTDPEGIIFMASRADWHFSSILPLTPDRLARTDQTRRYADARLRALPVTSDDQAGHRLMALTDVLGTREFLVLAEDMSEAGWTVQVLLDTASARAQALTTVIVALLLVGLGTMMAAVWLQRRARLMERMQLQRDARAELERRVVERTAELATVNRRLEAEVAERRATEAELRTAQASLVQAGKLAALGQMSAALSHEFNQPLGAARNFADNALVLIERNRIEDARDNISRVVALVDRMATLSRHLRNFARKPNSRLETVSVTEVMSETREIVAFRLRAADATLEFDPGPEPLLVRAGAVRLQQVLVNLISNAADAAEGSADRRIAVSARAEGGRAVIRVRDHGPGVPDAIVERIFDPFFTTKGVGKGLGLGLSISYNIIKDFGGELRVMNHPDGGAEFIIELIRSGRTTVT</sequence>
<comment type="catalytic activity">
    <reaction evidence="1">
        <text>ATP + protein L-histidine = ADP + protein N-phospho-L-histidine.</text>
        <dbReference type="EC" id="2.7.13.3"/>
    </reaction>
</comment>
<dbReference type="SUPFAM" id="SSF55874">
    <property type="entry name" value="ATPase domain of HSP90 chaperone/DNA topoisomerase II/histidine kinase"/>
    <property type="match status" value="1"/>
</dbReference>
<evidence type="ECO:0000256" key="3">
    <source>
        <dbReference type="ARBA" id="ARBA00012438"/>
    </source>
</evidence>
<evidence type="ECO:0000256" key="1">
    <source>
        <dbReference type="ARBA" id="ARBA00000085"/>
    </source>
</evidence>
<dbReference type="PRINTS" id="PR00344">
    <property type="entry name" value="BCTRLSENSOR"/>
</dbReference>
<protein>
    <recommendedName>
        <fullName evidence="3">histidine kinase</fullName>
        <ecNumber evidence="3">2.7.13.3</ecNumber>
    </recommendedName>
</protein>
<evidence type="ECO:0000256" key="10">
    <source>
        <dbReference type="ARBA" id="ARBA00022840"/>
    </source>
</evidence>
<keyword evidence="8" id="KW-0547">Nucleotide-binding</keyword>
<dbReference type="Gene3D" id="3.30.450.20">
    <property type="entry name" value="PAS domain"/>
    <property type="match status" value="2"/>
</dbReference>
<keyword evidence="4" id="KW-1003">Cell membrane</keyword>
<evidence type="ECO:0000256" key="13">
    <source>
        <dbReference type="SAM" id="Coils"/>
    </source>
</evidence>
<dbReference type="InterPro" id="IPR017055">
    <property type="entry name" value="Sig_transdc_His_kinase_DctB"/>
</dbReference>
<evidence type="ECO:0000256" key="11">
    <source>
        <dbReference type="ARBA" id="ARBA00022989"/>
    </source>
</evidence>
<dbReference type="SMART" id="SM00388">
    <property type="entry name" value="HisKA"/>
    <property type="match status" value="1"/>
</dbReference>
<reference evidence="17" key="1">
    <citation type="journal article" date="2019" name="Int. J. Syst. Evol. Microbiol.">
        <title>The Global Catalogue of Microorganisms (GCM) 10K type strain sequencing project: providing services to taxonomists for standard genome sequencing and annotation.</title>
        <authorList>
            <consortium name="The Broad Institute Genomics Platform"/>
            <consortium name="The Broad Institute Genome Sequencing Center for Infectious Disease"/>
            <person name="Wu L."/>
            <person name="Ma J."/>
        </authorList>
    </citation>
    <scope>NUCLEOTIDE SEQUENCE [LARGE SCALE GENOMIC DNA]</scope>
    <source>
        <strain evidence="17">CGMCC 1.12750</strain>
    </source>
</reference>
<evidence type="ECO:0000256" key="14">
    <source>
        <dbReference type="SAM" id="Phobius"/>
    </source>
</evidence>